<dbReference type="InterPro" id="IPR016181">
    <property type="entry name" value="Acyl_CoA_acyltransferase"/>
</dbReference>
<dbReference type="InterPro" id="IPR000182">
    <property type="entry name" value="GNAT_dom"/>
</dbReference>
<dbReference type="EC" id="2.3.1.-" evidence="2"/>
<dbReference type="GO" id="GO:0016747">
    <property type="term" value="F:acyltransferase activity, transferring groups other than amino-acyl groups"/>
    <property type="evidence" value="ECO:0007669"/>
    <property type="project" value="InterPro"/>
</dbReference>
<dbReference type="PROSITE" id="PS51186">
    <property type="entry name" value="GNAT"/>
    <property type="match status" value="1"/>
</dbReference>
<dbReference type="RefSeq" id="WP_257443809.1">
    <property type="nucleotide sequence ID" value="NZ_JANIPJ010000003.1"/>
</dbReference>
<feature type="domain" description="N-acetyltransferase" evidence="1">
    <location>
        <begin position="33"/>
        <end position="173"/>
    </location>
</feature>
<dbReference type="Gene3D" id="3.40.630.30">
    <property type="match status" value="1"/>
</dbReference>
<name>A0A9X2MMM7_9BACL</name>
<accession>A0A9X2MMM7</accession>
<organism evidence="2 3">
    <name type="scientific">Paenibacillus soyae</name>
    <dbReference type="NCBI Taxonomy" id="2969249"/>
    <lineage>
        <taxon>Bacteria</taxon>
        <taxon>Bacillati</taxon>
        <taxon>Bacillota</taxon>
        <taxon>Bacilli</taxon>
        <taxon>Bacillales</taxon>
        <taxon>Paenibacillaceae</taxon>
        <taxon>Paenibacillus</taxon>
    </lineage>
</organism>
<evidence type="ECO:0000259" key="1">
    <source>
        <dbReference type="PROSITE" id="PS51186"/>
    </source>
</evidence>
<dbReference type="EMBL" id="JANIPJ010000003">
    <property type="protein sequence ID" value="MCR2803486.1"/>
    <property type="molecule type" value="Genomic_DNA"/>
</dbReference>
<evidence type="ECO:0000313" key="3">
    <source>
        <dbReference type="Proteomes" id="UP001141950"/>
    </source>
</evidence>
<dbReference type="PANTHER" id="PTHR39173:SF1">
    <property type="entry name" value="ACETYLTRANSFERASE"/>
    <property type="match status" value="1"/>
</dbReference>
<proteinExistence type="predicted"/>
<evidence type="ECO:0000313" key="2">
    <source>
        <dbReference type="EMBL" id="MCR2803486.1"/>
    </source>
</evidence>
<dbReference type="PANTHER" id="PTHR39173">
    <property type="entry name" value="ACETYLTRANSFERASE"/>
    <property type="match status" value="1"/>
</dbReference>
<reference evidence="2" key="1">
    <citation type="submission" date="2022-08" db="EMBL/GenBank/DDBJ databases">
        <title>The genomic sequence of strain Paenibacillus sp. SCIV0701.</title>
        <authorList>
            <person name="Zhao H."/>
        </authorList>
    </citation>
    <scope>NUCLEOTIDE SEQUENCE</scope>
    <source>
        <strain evidence="2">SCIV0701</strain>
    </source>
</reference>
<keyword evidence="3" id="KW-1185">Reference proteome</keyword>
<protein>
    <submittedName>
        <fullName evidence="2">GNAT family N-acetyltransferase</fullName>
        <ecNumber evidence="2">2.3.1.-</ecNumber>
    </submittedName>
</protein>
<dbReference type="CDD" id="cd04301">
    <property type="entry name" value="NAT_SF"/>
    <property type="match status" value="1"/>
</dbReference>
<keyword evidence="2" id="KW-0808">Transferase</keyword>
<dbReference type="AlphaFoldDB" id="A0A9X2MMM7"/>
<sequence length="177" mass="20189">MGEARLIEPHVAYREAYMTFYRDWIASGESIVPWVVEKDPSDFEAYVAFLYSEDTEDKVTREGFVPHSTYWLVNEEDEIVGAVNFRHRLNRKLLESGGHIGYGIAPSHRRQGYARKQLAEALKIAKAKGLDRVLLVCDAGNEASERTILGAGGRFESLFTMEDGETVKRFWIRLEEA</sequence>
<dbReference type="Pfam" id="PF00583">
    <property type="entry name" value="Acetyltransf_1"/>
    <property type="match status" value="1"/>
</dbReference>
<dbReference type="SUPFAM" id="SSF55729">
    <property type="entry name" value="Acyl-CoA N-acyltransferases (Nat)"/>
    <property type="match status" value="1"/>
</dbReference>
<dbReference type="Proteomes" id="UP001141950">
    <property type="component" value="Unassembled WGS sequence"/>
</dbReference>
<gene>
    <name evidence="2" type="ORF">NQZ67_06265</name>
</gene>
<keyword evidence="2" id="KW-0012">Acyltransferase</keyword>
<comment type="caution">
    <text evidence="2">The sequence shown here is derived from an EMBL/GenBank/DDBJ whole genome shotgun (WGS) entry which is preliminary data.</text>
</comment>